<evidence type="ECO:0000313" key="3">
    <source>
        <dbReference type="EMBL" id="TGJ87487.1"/>
    </source>
</evidence>
<reference evidence="3 4" key="1">
    <citation type="submission" date="2019-03" db="EMBL/GenBank/DDBJ databases">
        <title>Draft genome sequence of Xylaria hypoxylon DSM 108379, a ubiquitous saprotrophic-parasitic fungi on hardwood.</title>
        <authorList>
            <person name="Buettner E."/>
            <person name="Leonhardt S."/>
            <person name="Gebauer A.M."/>
            <person name="Liers C."/>
            <person name="Hofrichter M."/>
            <person name="Kellner H."/>
        </authorList>
    </citation>
    <scope>NUCLEOTIDE SEQUENCE [LARGE SCALE GENOMIC DNA]</scope>
    <source>
        <strain evidence="3 4">DSM 108379</strain>
    </source>
</reference>
<proteinExistence type="predicted"/>
<evidence type="ECO:0000256" key="2">
    <source>
        <dbReference type="SAM" id="Phobius"/>
    </source>
</evidence>
<organism evidence="3 4">
    <name type="scientific">Xylaria hypoxylon</name>
    <dbReference type="NCBI Taxonomy" id="37992"/>
    <lineage>
        <taxon>Eukaryota</taxon>
        <taxon>Fungi</taxon>
        <taxon>Dikarya</taxon>
        <taxon>Ascomycota</taxon>
        <taxon>Pezizomycotina</taxon>
        <taxon>Sordariomycetes</taxon>
        <taxon>Xylariomycetidae</taxon>
        <taxon>Xylariales</taxon>
        <taxon>Xylariaceae</taxon>
        <taxon>Xylaria</taxon>
    </lineage>
</organism>
<keyword evidence="4" id="KW-1185">Reference proteome</keyword>
<keyword evidence="2" id="KW-0472">Membrane</keyword>
<dbReference type="EMBL" id="SKBN01000013">
    <property type="protein sequence ID" value="TGJ87487.1"/>
    <property type="molecule type" value="Genomic_DNA"/>
</dbReference>
<name>A0A4Z0YU27_9PEZI</name>
<feature type="compositionally biased region" description="Basic and acidic residues" evidence="1">
    <location>
        <begin position="154"/>
        <end position="164"/>
    </location>
</feature>
<feature type="transmembrane region" description="Helical" evidence="2">
    <location>
        <begin position="6"/>
        <end position="27"/>
    </location>
</feature>
<feature type="region of interest" description="Disordered" evidence="1">
    <location>
        <begin position="123"/>
        <end position="240"/>
    </location>
</feature>
<keyword evidence="2" id="KW-0812">Transmembrane</keyword>
<accession>A0A4Z0YU27</accession>
<keyword evidence="2" id="KW-1133">Transmembrane helix</keyword>
<gene>
    <name evidence="3" type="ORF">E0Z10_g1301</name>
</gene>
<evidence type="ECO:0000256" key="1">
    <source>
        <dbReference type="SAM" id="MobiDB-lite"/>
    </source>
</evidence>
<dbReference type="OrthoDB" id="5414285at2759"/>
<protein>
    <recommendedName>
        <fullName evidence="5">Acid phosphatase-like protein</fullName>
    </recommendedName>
</protein>
<dbReference type="STRING" id="37992.A0A4Z0YU27"/>
<comment type="caution">
    <text evidence="3">The sequence shown here is derived from an EMBL/GenBank/DDBJ whole genome shotgun (WGS) entry which is preliminary data.</text>
</comment>
<dbReference type="AlphaFoldDB" id="A0A4Z0YU27"/>
<evidence type="ECO:0000313" key="4">
    <source>
        <dbReference type="Proteomes" id="UP000297716"/>
    </source>
</evidence>
<evidence type="ECO:0008006" key="5">
    <source>
        <dbReference type="Google" id="ProtNLM"/>
    </source>
</evidence>
<dbReference type="Proteomes" id="UP000297716">
    <property type="component" value="Unassembled WGS sequence"/>
</dbReference>
<sequence>MAVSPVGTFFIVLVVLLIAAAVGWIVFTQLRARRLGLPSPPLSSYIPFVRSSHQSAYGAPQPRSGGVRGWISDRFQSVKNPRSAAGAYEQPSAPAGRRGFGALDPDEAWDARVGHETYGVGAYYPEDQELEDRGNRGRVGAPYSGSGYQTNLAREGDGVEESRGRNPNPRSSGLGMPAGRSPAAGEGAHHNPFDDAAAEPSNLSLRGVTPGPIDTRKAAAAGGATHDSPTSISERSDSYTDYGALGERETYFLYAQAN</sequence>